<gene>
    <name evidence="4" type="ORF">F8A88_08645</name>
</gene>
<sequence length="265" mass="29855">MINAVVRIAALGCLLMTLCACVTTKVAPELTLDDRSFRTQVSHAPSPEEITYATEDSYIGVDDPLHKFNRTMYAFNSRFDTYVFLPAVSVYEAVFIPPLRKGISNSIDNLNEVPNFVNSVLQAKPERAFKVLGRFLVNSTLGVLGLFDVATEMGIDRRKEDFGQTLGVWGVDDGPYLVLPVLGPSNVRDTAGLVGDYFITYYEMEAIYDVADVEDRDTARNVNTGVRALNARSTTPFRYYSTDTPFEYEFVRFLYTKKRELDVER</sequence>
<dbReference type="GO" id="GO:0016020">
    <property type="term" value="C:membrane"/>
    <property type="evidence" value="ECO:0007669"/>
    <property type="project" value="InterPro"/>
</dbReference>
<dbReference type="EMBL" id="WAIE01000003">
    <property type="protein sequence ID" value="KAB1441659.1"/>
    <property type="molecule type" value="Genomic_DNA"/>
</dbReference>
<dbReference type="OrthoDB" id="9785326at2"/>
<dbReference type="PROSITE" id="PS51257">
    <property type="entry name" value="PROKAR_LIPOPROTEIN"/>
    <property type="match status" value="1"/>
</dbReference>
<dbReference type="Proteomes" id="UP000438699">
    <property type="component" value="Unassembled WGS sequence"/>
</dbReference>
<organism evidence="4 5">
    <name type="scientific">Pseudodesulfovibrio senegalensis</name>
    <dbReference type="NCBI Taxonomy" id="1721087"/>
    <lineage>
        <taxon>Bacteria</taxon>
        <taxon>Pseudomonadati</taxon>
        <taxon>Thermodesulfobacteriota</taxon>
        <taxon>Desulfovibrionia</taxon>
        <taxon>Desulfovibrionales</taxon>
        <taxon>Desulfovibrionaceae</taxon>
    </lineage>
</organism>
<dbReference type="Pfam" id="PF04333">
    <property type="entry name" value="MlaA"/>
    <property type="match status" value="1"/>
</dbReference>
<feature type="signal peptide" evidence="3">
    <location>
        <begin position="1"/>
        <end position="22"/>
    </location>
</feature>
<evidence type="ECO:0000313" key="5">
    <source>
        <dbReference type="Proteomes" id="UP000438699"/>
    </source>
</evidence>
<comment type="caution">
    <text evidence="4">The sequence shown here is derived from an EMBL/GenBank/DDBJ whole genome shotgun (WGS) entry which is preliminary data.</text>
</comment>
<evidence type="ECO:0000256" key="1">
    <source>
        <dbReference type="ARBA" id="ARBA00010634"/>
    </source>
</evidence>
<protein>
    <submittedName>
        <fullName evidence="4">VacJ family lipoprotein</fullName>
    </submittedName>
</protein>
<dbReference type="PRINTS" id="PR01805">
    <property type="entry name" value="VACJLIPOPROT"/>
</dbReference>
<evidence type="ECO:0000256" key="3">
    <source>
        <dbReference type="SAM" id="SignalP"/>
    </source>
</evidence>
<dbReference type="GO" id="GO:0120010">
    <property type="term" value="P:intermembrane phospholipid transfer"/>
    <property type="evidence" value="ECO:0007669"/>
    <property type="project" value="TreeGrafter"/>
</dbReference>
<accession>A0A6N6N3M1</accession>
<dbReference type="InterPro" id="IPR007428">
    <property type="entry name" value="MlaA"/>
</dbReference>
<evidence type="ECO:0000256" key="2">
    <source>
        <dbReference type="ARBA" id="ARBA00022729"/>
    </source>
</evidence>
<dbReference type="PANTHER" id="PTHR30035">
    <property type="entry name" value="LIPOPROTEIN VACJ-RELATED"/>
    <property type="match status" value="1"/>
</dbReference>
<keyword evidence="2 3" id="KW-0732">Signal</keyword>
<comment type="similarity">
    <text evidence="1">Belongs to the MlaA family.</text>
</comment>
<dbReference type="PANTHER" id="PTHR30035:SF3">
    <property type="entry name" value="INTERMEMBRANE PHOSPHOLIPID TRANSPORT SYSTEM LIPOPROTEIN MLAA"/>
    <property type="match status" value="1"/>
</dbReference>
<dbReference type="AlphaFoldDB" id="A0A6N6N3M1"/>
<evidence type="ECO:0000313" key="4">
    <source>
        <dbReference type="EMBL" id="KAB1441659.1"/>
    </source>
</evidence>
<proteinExistence type="inferred from homology"/>
<keyword evidence="5" id="KW-1185">Reference proteome</keyword>
<dbReference type="RefSeq" id="WP_151150752.1">
    <property type="nucleotide sequence ID" value="NZ_WAIE01000003.1"/>
</dbReference>
<reference evidence="4 5" key="1">
    <citation type="journal article" date="2017" name="Int. J. Syst. Evol. Microbiol.">
        <title>Desulfovibrio senegalensis sp. nov., a mesophilic sulfate reducer isolated from marine sediment.</title>
        <authorList>
            <person name="Thioye A."/>
            <person name="Gam Z.B.A."/>
            <person name="Mbengue M."/>
            <person name="Cayol J.L."/>
            <person name="Joseph-Bartoli M."/>
            <person name="Toure-Kane C."/>
            <person name="Labat M."/>
        </authorList>
    </citation>
    <scope>NUCLEOTIDE SEQUENCE [LARGE SCALE GENOMIC DNA]</scope>
    <source>
        <strain evidence="4 5">DSM 101509</strain>
    </source>
</reference>
<feature type="chain" id="PRO_5026877072" evidence="3">
    <location>
        <begin position="23"/>
        <end position="265"/>
    </location>
</feature>
<keyword evidence="4" id="KW-0449">Lipoprotein</keyword>
<name>A0A6N6N3M1_9BACT</name>